<dbReference type="EMBL" id="GISG01240626">
    <property type="protein sequence ID" value="MBA4668709.1"/>
    <property type="molecule type" value="Transcribed_RNA"/>
</dbReference>
<dbReference type="PANTHER" id="PTHR36810:SF1">
    <property type="entry name" value="OS05G0232200 PROTEIN"/>
    <property type="match status" value="1"/>
</dbReference>
<organism evidence="1">
    <name type="scientific">Opuntia streptacantha</name>
    <name type="common">Prickly pear cactus</name>
    <name type="synonym">Opuntia cardona</name>
    <dbReference type="NCBI Taxonomy" id="393608"/>
    <lineage>
        <taxon>Eukaryota</taxon>
        <taxon>Viridiplantae</taxon>
        <taxon>Streptophyta</taxon>
        <taxon>Embryophyta</taxon>
        <taxon>Tracheophyta</taxon>
        <taxon>Spermatophyta</taxon>
        <taxon>Magnoliopsida</taxon>
        <taxon>eudicotyledons</taxon>
        <taxon>Gunneridae</taxon>
        <taxon>Pentapetalae</taxon>
        <taxon>Caryophyllales</taxon>
        <taxon>Cactineae</taxon>
        <taxon>Cactaceae</taxon>
        <taxon>Opuntioideae</taxon>
        <taxon>Opuntia</taxon>
    </lineage>
</organism>
<accession>A0A7C9EVB5</accession>
<reference evidence="1" key="2">
    <citation type="submission" date="2020-07" db="EMBL/GenBank/DDBJ databases">
        <authorList>
            <person name="Vera ALvarez R."/>
            <person name="Arias-Moreno D.M."/>
            <person name="Jimenez-Jacinto V."/>
            <person name="Jimenez-Bremont J.F."/>
            <person name="Swaminathan K."/>
            <person name="Moose S.P."/>
            <person name="Guerrero-Gonzalez M.L."/>
            <person name="Marino-Ramirez L."/>
            <person name="Landsman D."/>
            <person name="Rodriguez-Kessler M."/>
            <person name="Delgado-Sanchez P."/>
        </authorList>
    </citation>
    <scope>NUCLEOTIDE SEQUENCE</scope>
    <source>
        <tissue evidence="1">Cladode</tissue>
    </source>
</reference>
<dbReference type="AlphaFoldDB" id="A0A7C9EVB5"/>
<name>A0A7C9EVB5_OPUST</name>
<dbReference type="PANTHER" id="PTHR36810">
    <property type="entry name" value="BNACNNG47150D PROTEIN"/>
    <property type="match status" value="1"/>
</dbReference>
<evidence type="ECO:0000313" key="1">
    <source>
        <dbReference type="EMBL" id="MBA4668709.1"/>
    </source>
</evidence>
<sequence>MPGTIQVSILELVGIPSVQSSSMGIKVTVGKQAHEAQDKGDFSFPLASFRDNLNVSIRDSEGTEIAHTAVETRSIVEKGVWDDLFSLEGGGHVRMRLQFVLTEDELKRIRSMREYASRKKQEDILKRRHSSADLANASGAVHLLKIH</sequence>
<protein>
    <submittedName>
        <fullName evidence="1">Uncharacterized protein</fullName>
    </submittedName>
</protein>
<reference evidence="1" key="1">
    <citation type="journal article" date="2013" name="J. Plant Res.">
        <title>Effect of fungi and light on seed germination of three Opuntia species from semiarid lands of central Mexico.</title>
        <authorList>
            <person name="Delgado-Sanchez P."/>
            <person name="Jimenez-Bremont J.F."/>
            <person name="Guerrero-Gonzalez Mde L."/>
            <person name="Flores J."/>
        </authorList>
    </citation>
    <scope>NUCLEOTIDE SEQUENCE</scope>
    <source>
        <tissue evidence="1">Cladode</tissue>
    </source>
</reference>
<proteinExistence type="predicted"/>